<dbReference type="RefSeq" id="WP_010919166.1">
    <property type="nucleotide sequence ID" value="NC_011916.1"/>
</dbReference>
<name>A0A0H3C6A2_CAUVN</name>
<gene>
    <name evidence="3" type="ordered locus">CCNA_01346</name>
</gene>
<accession>A0A0H3C6A2</accession>
<feature type="signal peptide" evidence="2">
    <location>
        <begin position="1"/>
        <end position="25"/>
    </location>
</feature>
<dbReference type="SMR" id="A0A0H3C6A2"/>
<evidence type="ECO:0000256" key="2">
    <source>
        <dbReference type="SAM" id="SignalP"/>
    </source>
</evidence>
<feature type="chain" id="PRO_5002605732" evidence="2">
    <location>
        <begin position="26"/>
        <end position="226"/>
    </location>
</feature>
<dbReference type="InterPro" id="IPR011250">
    <property type="entry name" value="OMP/PagP_B-barrel"/>
</dbReference>
<evidence type="ECO:0000313" key="4">
    <source>
        <dbReference type="Proteomes" id="UP000001364"/>
    </source>
</evidence>
<dbReference type="OrthoDB" id="9807574at2"/>
<dbReference type="PATRIC" id="fig|565050.3.peg.1331"/>
<dbReference type="SUPFAM" id="SSF56925">
    <property type="entry name" value="OMPA-like"/>
    <property type="match status" value="1"/>
</dbReference>
<dbReference type="InterPro" id="IPR005618">
    <property type="entry name" value="OMPW"/>
</dbReference>
<organism evidence="3 4">
    <name type="scientific">Caulobacter vibrioides (strain NA1000 / CB15N)</name>
    <name type="common">Caulobacter crescentus</name>
    <dbReference type="NCBI Taxonomy" id="565050"/>
    <lineage>
        <taxon>Bacteria</taxon>
        <taxon>Pseudomonadati</taxon>
        <taxon>Pseudomonadota</taxon>
        <taxon>Alphaproteobacteria</taxon>
        <taxon>Caulobacterales</taxon>
        <taxon>Caulobacteraceae</taxon>
        <taxon>Caulobacter</taxon>
    </lineage>
</organism>
<dbReference type="GO" id="GO:0055085">
    <property type="term" value="P:transmembrane transport"/>
    <property type="evidence" value="ECO:0007669"/>
    <property type="project" value="TreeGrafter"/>
</dbReference>
<dbReference type="PANTHER" id="PTHR36920:SF1">
    <property type="entry name" value="OUTER MEMBRANE PROTEIN W"/>
    <property type="match status" value="1"/>
</dbReference>
<evidence type="ECO:0000313" key="3">
    <source>
        <dbReference type="EMBL" id="ACL94811.1"/>
    </source>
</evidence>
<keyword evidence="2" id="KW-0732">Signal</keyword>
<dbReference type="Gene3D" id="2.40.160.20">
    <property type="match status" value="1"/>
</dbReference>
<protein>
    <submittedName>
        <fullName evidence="3">Outer membrane protein</fullName>
    </submittedName>
</protein>
<sequence>MNKQGTFVAVATSILAMAAAGSASAAESGKFQIKAFATKVAVDGAITKVKVDQLRLPAGADTRAKDAWVPTVAAEYFFSPRVSVETICCVTQHDVRGSGPLNGAALVDNAEVIPATVTVKYHFPLSSGVKPYVGAGPAYFMVFGEKVGASARALGATKVGLSSELGAALQAGVDIPLPGKAVGLSIDVKRYFVDTTAQFRAGDRVVLETKHKLDPWVASAGVAWRF</sequence>
<evidence type="ECO:0000256" key="1">
    <source>
        <dbReference type="ARBA" id="ARBA00009330"/>
    </source>
</evidence>
<reference evidence="3 4" key="1">
    <citation type="journal article" date="2010" name="J. Bacteriol.">
        <title>The genetic basis of laboratory adaptation in Caulobacter crescentus.</title>
        <authorList>
            <person name="Marks M.E."/>
            <person name="Castro-Rojas C.M."/>
            <person name="Teiling C."/>
            <person name="Du L."/>
            <person name="Kapatral V."/>
            <person name="Walunas T.L."/>
            <person name="Crosson S."/>
        </authorList>
    </citation>
    <scope>NUCLEOTIDE SEQUENCE [LARGE SCALE GENOMIC DNA]</scope>
    <source>
        <strain evidence="4">NA1000 / CB15N</strain>
    </source>
</reference>
<dbReference type="Pfam" id="PF03922">
    <property type="entry name" value="OmpW"/>
    <property type="match status" value="1"/>
</dbReference>
<proteinExistence type="inferred from homology"/>
<dbReference type="GeneID" id="7331801"/>
<dbReference type="Proteomes" id="UP000001364">
    <property type="component" value="Chromosome"/>
</dbReference>
<dbReference type="KEGG" id="ccs:CCNA_01346"/>
<dbReference type="GO" id="GO:0019867">
    <property type="term" value="C:outer membrane"/>
    <property type="evidence" value="ECO:0007669"/>
    <property type="project" value="InterPro"/>
</dbReference>
<dbReference type="PhylomeDB" id="A0A0H3C6A2"/>
<keyword evidence="4" id="KW-1185">Reference proteome</keyword>
<dbReference type="PANTHER" id="PTHR36920">
    <property type="match status" value="1"/>
</dbReference>
<dbReference type="AlphaFoldDB" id="A0A0H3C6A2"/>
<dbReference type="RefSeq" id="YP_002516719.1">
    <property type="nucleotide sequence ID" value="NC_011916.1"/>
</dbReference>
<dbReference type="EMBL" id="CP001340">
    <property type="protein sequence ID" value="ACL94811.1"/>
    <property type="molecule type" value="Genomic_DNA"/>
</dbReference>
<comment type="similarity">
    <text evidence="1">Belongs to the OmpW/AlkL family.</text>
</comment>
<dbReference type="HOGENOM" id="CLU_042505_0_1_5"/>